<keyword evidence="2" id="KW-1185">Reference proteome</keyword>
<dbReference type="EMBL" id="MT732432">
    <property type="protein sequence ID" value="QQV89756.1"/>
    <property type="molecule type" value="Genomic_DNA"/>
</dbReference>
<name>A0A8E5EAF1_9CAUD</name>
<protein>
    <submittedName>
        <fullName evidence="1">Uncharacterized protein</fullName>
    </submittedName>
</protein>
<reference evidence="1 2" key="1">
    <citation type="submission" date="2020-07" db="EMBL/GenBank/DDBJ databases">
        <title>Highly diverse flavobacterial phages as mortality factor during North Sea spring blooms.</title>
        <authorList>
            <person name="Bartlau N."/>
            <person name="Wichels A."/>
            <person name="Krohne G."/>
            <person name="Adriaenssens E.M."/>
            <person name="Heins A."/>
            <person name="Fuchs B.M."/>
            <person name="Amann R."/>
            <person name="Moraru C."/>
        </authorList>
    </citation>
    <scope>NUCLEOTIDE SEQUENCE [LARGE SCALE GENOMIC DNA]</scope>
</reference>
<gene>
    <name evidence="1" type="ORF">Calle1_59</name>
</gene>
<evidence type="ECO:0000313" key="1">
    <source>
        <dbReference type="EMBL" id="QQV89756.1"/>
    </source>
</evidence>
<accession>A0A8E5EAF1</accession>
<proteinExistence type="predicted"/>
<evidence type="ECO:0000313" key="2">
    <source>
        <dbReference type="Proteomes" id="UP000693797"/>
    </source>
</evidence>
<organism evidence="1 2">
    <name type="scientific">Cellulophaga phage Calle_1</name>
    <dbReference type="NCBI Taxonomy" id="2745643"/>
    <lineage>
        <taxon>Viruses</taxon>
        <taxon>Duplodnaviria</taxon>
        <taxon>Heunggongvirae</taxon>
        <taxon>Uroviricota</taxon>
        <taxon>Caudoviricetes</taxon>
        <taxon>Pervagoviridae</taxon>
        <taxon>Callevirus</taxon>
        <taxon>Callevirus Calle</taxon>
    </lineage>
</organism>
<sequence>MEYRKGKVVMLPTEGKSQIVAHMNSKNLYYYDNVREANEKRQYTNQDLYITVDEEIKEGSSVLYNKTEVLQVQMVTKESYHFTNGEYEMKTNIFSLDKIISSTNKSLGLPSTPQSFVKDYCKIGGIDEVLVEYENFCTSEVNQHPNPKLRQRVVCHNCSEDCNLILNIDPVHNTITILEVKQSYSIQEVLDLIELHGEGKIRQLYGR</sequence>
<dbReference type="Proteomes" id="UP000693797">
    <property type="component" value="Segment"/>
</dbReference>